<dbReference type="AlphaFoldDB" id="A0A0N0P8B8"/>
<feature type="domain" description="JmjC" evidence="1">
    <location>
        <begin position="183"/>
        <end position="307"/>
    </location>
</feature>
<dbReference type="Pfam" id="PF08007">
    <property type="entry name" value="JmjC_2"/>
    <property type="match status" value="1"/>
</dbReference>
<name>A0A0N0P8B8_LEPSE</name>
<sequence>MPEPIPSAASRWARHFFAVIVLSTAVLLLYGASLHVSAVQNPVFRKLKHLFPFTLFSPAPATWDANPVYDDISSDVCTIARVPYDEITAEDFFRFYEEQRPVILQYPVNVTTSRNFRFQQAVQKQRLLEHHGNDEITLSTGNRNSYAKRNTVVADYIRHYMHPQLEEVSGNASWYHFGDPHHKGWREVNQLYEPPRKFMRPYQDPALSFGFAGSGTGVPFHTHGAVFAETLYGRKRWWLSEWKREPRYDPDENTLYWLRHVRPTYSPAEAASVYDCVCERGDVIYIPSNWHHATLNIGETVFMSVFI</sequence>
<dbReference type="InterPro" id="IPR050910">
    <property type="entry name" value="JMJD6_ArgDemeth/LysHydrox"/>
</dbReference>
<reference evidence="2 3" key="1">
    <citation type="journal article" date="2015" name="PLoS Pathog.">
        <title>Leptomonas seymouri: Adaptations to the Dixenous Life Cycle Analyzed by Genome Sequencing, Transcriptome Profiling and Co-infection with Leishmania donovani.</title>
        <authorList>
            <person name="Kraeva N."/>
            <person name="Butenko A."/>
            <person name="Hlavacova J."/>
            <person name="Kostygov A."/>
            <person name="Myskova J."/>
            <person name="Grybchuk D."/>
            <person name="Lestinova T."/>
            <person name="Votypka J."/>
            <person name="Volf P."/>
            <person name="Opperdoes F."/>
            <person name="Flegontov P."/>
            <person name="Lukes J."/>
            <person name="Yurchenko V."/>
        </authorList>
    </citation>
    <scope>NUCLEOTIDE SEQUENCE [LARGE SCALE GENOMIC DNA]</scope>
    <source>
        <strain evidence="2 3">ATCC 30220</strain>
    </source>
</reference>
<evidence type="ECO:0000313" key="3">
    <source>
        <dbReference type="Proteomes" id="UP000038009"/>
    </source>
</evidence>
<dbReference type="SUPFAM" id="SSF51197">
    <property type="entry name" value="Clavaminate synthase-like"/>
    <property type="match status" value="1"/>
</dbReference>
<dbReference type="InterPro" id="IPR003347">
    <property type="entry name" value="JmjC_dom"/>
</dbReference>
<dbReference type="EMBL" id="LJSK01000026">
    <property type="protein sequence ID" value="KPI89337.1"/>
    <property type="molecule type" value="Genomic_DNA"/>
</dbReference>
<protein>
    <recommendedName>
        <fullName evidence="1">JmjC domain-containing protein</fullName>
    </recommendedName>
</protein>
<proteinExistence type="predicted"/>
<dbReference type="PROSITE" id="PS51184">
    <property type="entry name" value="JMJC"/>
    <property type="match status" value="1"/>
</dbReference>
<dbReference type="OMA" id="KEPHFHP"/>
<evidence type="ECO:0000259" key="1">
    <source>
        <dbReference type="PROSITE" id="PS51184"/>
    </source>
</evidence>
<dbReference type="PANTHER" id="PTHR12480:SF21">
    <property type="entry name" value="JMJC DOMAIN-CONTAINING PROTEIN 8"/>
    <property type="match status" value="1"/>
</dbReference>
<dbReference type="GO" id="GO:0005634">
    <property type="term" value="C:nucleus"/>
    <property type="evidence" value="ECO:0007669"/>
    <property type="project" value="TreeGrafter"/>
</dbReference>
<dbReference type="Proteomes" id="UP000038009">
    <property type="component" value="Unassembled WGS sequence"/>
</dbReference>
<comment type="caution">
    <text evidence="2">The sequence shown here is derived from an EMBL/GenBank/DDBJ whole genome shotgun (WGS) entry which is preliminary data.</text>
</comment>
<accession>A0A0N0P8B8</accession>
<organism evidence="2 3">
    <name type="scientific">Leptomonas seymouri</name>
    <dbReference type="NCBI Taxonomy" id="5684"/>
    <lineage>
        <taxon>Eukaryota</taxon>
        <taxon>Discoba</taxon>
        <taxon>Euglenozoa</taxon>
        <taxon>Kinetoplastea</taxon>
        <taxon>Metakinetoplastina</taxon>
        <taxon>Trypanosomatida</taxon>
        <taxon>Trypanosomatidae</taxon>
        <taxon>Leishmaniinae</taxon>
        <taxon>Leptomonas</taxon>
    </lineage>
</organism>
<dbReference type="GO" id="GO:0000987">
    <property type="term" value="F:cis-regulatory region sequence-specific DNA binding"/>
    <property type="evidence" value="ECO:0007669"/>
    <property type="project" value="TreeGrafter"/>
</dbReference>
<dbReference type="PANTHER" id="PTHR12480">
    <property type="entry name" value="ARGININE DEMETHYLASE AND LYSYL-HYDROXYLASE JMJD"/>
    <property type="match status" value="1"/>
</dbReference>
<dbReference type="OrthoDB" id="438164at2759"/>
<keyword evidence="3" id="KW-1185">Reference proteome</keyword>
<dbReference type="VEuPathDB" id="TriTrypDB:Lsey_0026_0330"/>
<gene>
    <name evidence="2" type="ORF">ABL78_1566</name>
</gene>
<evidence type="ECO:0000313" key="2">
    <source>
        <dbReference type="EMBL" id="KPI89337.1"/>
    </source>
</evidence>
<dbReference type="Gene3D" id="2.60.120.650">
    <property type="entry name" value="Cupin"/>
    <property type="match status" value="1"/>
</dbReference>